<dbReference type="AlphaFoldDB" id="A0A6G6GKW8"/>
<dbReference type="EMBL" id="CP049057">
    <property type="protein sequence ID" value="QIE59236.1"/>
    <property type="molecule type" value="Genomic_DNA"/>
</dbReference>
<evidence type="ECO:0000313" key="1">
    <source>
        <dbReference type="EMBL" id="QIE59236.1"/>
    </source>
</evidence>
<reference evidence="1 2" key="1">
    <citation type="submission" date="2020-02" db="EMBL/GenBank/DDBJ databases">
        <title>Complete genome sequence of Flavobacteriaceae bacterium.</title>
        <authorList>
            <person name="Kim S.-J."/>
            <person name="Kim Y.-S."/>
            <person name="Kim K.-H."/>
        </authorList>
    </citation>
    <scope>NUCLEOTIDE SEQUENCE [LARGE SCALE GENOMIC DNA]</scope>
    <source>
        <strain evidence="1 2">RR4-40</strain>
    </source>
</reference>
<gene>
    <name evidence="1" type="ORF">G5B37_06570</name>
</gene>
<name>A0A6G6GKW8_9FLAO</name>
<dbReference type="RefSeq" id="WP_164679261.1">
    <property type="nucleotide sequence ID" value="NZ_CP049057.1"/>
</dbReference>
<dbReference type="PROSITE" id="PS51257">
    <property type="entry name" value="PROKAR_LIPOPROTEIN"/>
    <property type="match status" value="1"/>
</dbReference>
<dbReference type="Proteomes" id="UP000505306">
    <property type="component" value="Chromosome"/>
</dbReference>
<sequence length="193" mass="20540">MKNFKYITLAFIAVVGLTSLTSCEDEDKARFPELGNGGFVKFVEAPEFNAGADPTSANFSAMTEDPNGNLASYELSVRGSFTGASTDTIPFRSTTSFPFDVSFSGADMAGLFGVDVSTFEEGDSFEFFGTATTVDGVVYSFEQTACDCPTDPEDESAPGTWNGANTDGVLMTAAGLLQAFNYEVEFSDPPIEE</sequence>
<accession>A0A6G6GKW8</accession>
<keyword evidence="2" id="KW-1185">Reference proteome</keyword>
<organism evidence="1 2">
    <name type="scientific">Rasiella rasia</name>
    <dbReference type="NCBI Taxonomy" id="2744027"/>
    <lineage>
        <taxon>Bacteria</taxon>
        <taxon>Pseudomonadati</taxon>
        <taxon>Bacteroidota</taxon>
        <taxon>Flavobacteriia</taxon>
        <taxon>Flavobacteriales</taxon>
        <taxon>Flavobacteriaceae</taxon>
        <taxon>Rasiella</taxon>
    </lineage>
</organism>
<evidence type="ECO:0000313" key="2">
    <source>
        <dbReference type="Proteomes" id="UP000505306"/>
    </source>
</evidence>
<protein>
    <submittedName>
        <fullName evidence="1">Uncharacterized protein</fullName>
    </submittedName>
</protein>
<proteinExistence type="predicted"/>
<dbReference type="KEGG" id="mgel:G5B37_06570"/>